<dbReference type="EMBL" id="JAIFRP010000021">
    <property type="protein sequence ID" value="KAK2585702.1"/>
    <property type="molecule type" value="Genomic_DNA"/>
</dbReference>
<evidence type="ECO:0000256" key="1">
    <source>
        <dbReference type="SAM" id="MobiDB-lite"/>
    </source>
</evidence>
<gene>
    <name evidence="2" type="ORF">KPH14_010315</name>
</gene>
<dbReference type="InterPro" id="IPR039781">
    <property type="entry name" value="Rad21/Rec8-like"/>
</dbReference>
<evidence type="ECO:0000313" key="3">
    <source>
        <dbReference type="Proteomes" id="UP001258017"/>
    </source>
</evidence>
<name>A0AAD9RTL0_9HYME</name>
<feature type="region of interest" description="Disordered" evidence="1">
    <location>
        <begin position="216"/>
        <end position="235"/>
    </location>
</feature>
<dbReference type="Proteomes" id="UP001258017">
    <property type="component" value="Unassembled WGS sequence"/>
</dbReference>
<dbReference type="Gene3D" id="1.10.10.580">
    <property type="entry name" value="Structural maintenance of chromosome 1. Chain E"/>
    <property type="match status" value="1"/>
</dbReference>
<accession>A0AAD9RTL0</accession>
<feature type="compositionally biased region" description="Basic and acidic residues" evidence="1">
    <location>
        <begin position="224"/>
        <end position="235"/>
    </location>
</feature>
<organism evidence="2 3">
    <name type="scientific">Odynerus spinipes</name>
    <dbReference type="NCBI Taxonomy" id="1348599"/>
    <lineage>
        <taxon>Eukaryota</taxon>
        <taxon>Metazoa</taxon>
        <taxon>Ecdysozoa</taxon>
        <taxon>Arthropoda</taxon>
        <taxon>Hexapoda</taxon>
        <taxon>Insecta</taxon>
        <taxon>Pterygota</taxon>
        <taxon>Neoptera</taxon>
        <taxon>Endopterygota</taxon>
        <taxon>Hymenoptera</taxon>
        <taxon>Apocrita</taxon>
        <taxon>Aculeata</taxon>
        <taxon>Vespoidea</taxon>
        <taxon>Vespidae</taxon>
        <taxon>Eumeninae</taxon>
        <taxon>Odynerus</taxon>
    </lineage>
</organism>
<dbReference type="GO" id="GO:0051177">
    <property type="term" value="P:meiotic sister chromatid cohesion"/>
    <property type="evidence" value="ECO:0007669"/>
    <property type="project" value="TreeGrafter"/>
</dbReference>
<dbReference type="PANTHER" id="PTHR12585">
    <property type="entry name" value="SCC1 / RAD21 FAMILY MEMBER"/>
    <property type="match status" value="1"/>
</dbReference>
<dbReference type="GO" id="GO:0030893">
    <property type="term" value="C:meiotic cohesin complex"/>
    <property type="evidence" value="ECO:0007669"/>
    <property type="project" value="TreeGrafter"/>
</dbReference>
<comment type="caution">
    <text evidence="2">The sequence shown here is derived from an EMBL/GenBank/DDBJ whole genome shotgun (WGS) entry which is preliminary data.</text>
</comment>
<dbReference type="GO" id="GO:0006302">
    <property type="term" value="P:double-strand break repair"/>
    <property type="evidence" value="ECO:0007669"/>
    <property type="project" value="TreeGrafter"/>
</dbReference>
<dbReference type="AlphaFoldDB" id="A0AAD9RTL0"/>
<keyword evidence="3" id="KW-1185">Reference proteome</keyword>
<dbReference type="GO" id="GO:0003682">
    <property type="term" value="F:chromatin binding"/>
    <property type="evidence" value="ECO:0007669"/>
    <property type="project" value="TreeGrafter"/>
</dbReference>
<dbReference type="InterPro" id="IPR023093">
    <property type="entry name" value="ScpA-like_C"/>
</dbReference>
<protein>
    <recommendedName>
        <fullName evidence="4">Rad21/Rec8-like protein N-terminal domain-containing protein</fullName>
    </recommendedName>
</protein>
<evidence type="ECO:0008006" key="4">
    <source>
        <dbReference type="Google" id="ProtNLM"/>
    </source>
</evidence>
<dbReference type="PANTHER" id="PTHR12585:SF27">
    <property type="entry name" value="MEIOTIC RECOMBINATION PROTEIN REC8 HOMOLOG"/>
    <property type="match status" value="1"/>
</dbReference>
<reference evidence="2" key="1">
    <citation type="submission" date="2021-08" db="EMBL/GenBank/DDBJ databases">
        <authorList>
            <person name="Misof B."/>
            <person name="Oliver O."/>
            <person name="Podsiadlowski L."/>
            <person name="Donath A."/>
            <person name="Peters R."/>
            <person name="Mayer C."/>
            <person name="Rust J."/>
            <person name="Gunkel S."/>
            <person name="Lesny P."/>
            <person name="Martin S."/>
            <person name="Oeyen J.P."/>
            <person name="Petersen M."/>
            <person name="Panagiotis P."/>
            <person name="Wilbrandt J."/>
            <person name="Tanja T."/>
        </authorList>
    </citation>
    <scope>NUCLEOTIDE SEQUENCE</scope>
    <source>
        <strain evidence="2">GBR_01_08_01A</strain>
        <tissue evidence="2">Thorax + abdomen</tissue>
    </source>
</reference>
<evidence type="ECO:0000313" key="2">
    <source>
        <dbReference type="EMBL" id="KAK2585702.1"/>
    </source>
</evidence>
<proteinExistence type="predicted"/>
<reference evidence="2" key="2">
    <citation type="journal article" date="2023" name="Commun. Biol.">
        <title>Intrasexual cuticular hydrocarbon dimorphism in a wasp sheds light on hydrocarbon biosynthesis genes in Hymenoptera.</title>
        <authorList>
            <person name="Moris V.C."/>
            <person name="Podsiadlowski L."/>
            <person name="Martin S."/>
            <person name="Oeyen J.P."/>
            <person name="Donath A."/>
            <person name="Petersen M."/>
            <person name="Wilbrandt J."/>
            <person name="Misof B."/>
            <person name="Liedtke D."/>
            <person name="Thamm M."/>
            <person name="Scheiner R."/>
            <person name="Schmitt T."/>
            <person name="Niehuis O."/>
        </authorList>
    </citation>
    <scope>NUCLEOTIDE SEQUENCE</scope>
    <source>
        <strain evidence="2">GBR_01_08_01A</strain>
    </source>
</reference>
<sequence>MCDDIKGIIETNNAARYGKSSLYFSSQLVFGAVQIFSYQTSNLEKEITEIEKMLLIAQVNKRDEEKYKKIRDPLIVSSTSSAQLCEDLHLLPDESNIDIILRNKMNDAAWLDFGVLTEEEMSLLIPRDAGISLEMFERMRITNPNMDTGLDMSFEMEKTLPSLEGTDVNMYESQKKMAISPVPGDIPIEDQEHQVAFANRMLPEITMQEIELGKSGLLTPQKRQPHEEKHTETPSKRRRLRFEDAMDTNEVVTASVQVTEAASVSAAVHPSESLQDLESVHEDTLKIGKKSKKVFVDKNKELSHKTIQKWINDVNAHTMPLNIINGNMPTSQVLFKAPATSFAYIHEKKWNNSLHVLFHKHTDTLFNKKRTMHIENKQSLEKSTELARFEDRSNKTEGLLPELSAILSKTLESSSHTKSLKETGTTELESSMLQKEWHKEKSTHDSRQEVTIPAIAEEIDIQNVEENLELLHIEQAAYPDIETDRKKKHQEAVDLSESHPLTKQELLAFLEVHWRNAELIRFTDVIAPNNYYKDDAAHCYMLLLVLHREKKITLEQVKPYDTLWIKKYGDDISDDVSMT</sequence>